<evidence type="ECO:0000256" key="5">
    <source>
        <dbReference type="SAM" id="Phobius"/>
    </source>
</evidence>
<accession>A0A934KD73</accession>
<evidence type="ECO:0000256" key="2">
    <source>
        <dbReference type="ARBA" id="ARBA00022692"/>
    </source>
</evidence>
<gene>
    <name evidence="7" type="ORF">JF888_08950</name>
</gene>
<evidence type="ECO:0000256" key="4">
    <source>
        <dbReference type="ARBA" id="ARBA00023136"/>
    </source>
</evidence>
<feature type="transmembrane region" description="Helical" evidence="5">
    <location>
        <begin position="313"/>
        <end position="334"/>
    </location>
</feature>
<dbReference type="InterPro" id="IPR050367">
    <property type="entry name" value="APC_superfamily"/>
</dbReference>
<comment type="subcellular location">
    <subcellularLocation>
        <location evidence="1">Membrane</location>
        <topology evidence="1">Multi-pass membrane protein</topology>
    </subcellularLocation>
</comment>
<dbReference type="Pfam" id="PF00324">
    <property type="entry name" value="AA_permease"/>
    <property type="match status" value="1"/>
</dbReference>
<comment type="caution">
    <text evidence="7">The sequence shown here is derived from an EMBL/GenBank/DDBJ whole genome shotgun (WGS) entry which is preliminary data.</text>
</comment>
<evidence type="ECO:0000313" key="8">
    <source>
        <dbReference type="Proteomes" id="UP000620075"/>
    </source>
</evidence>
<proteinExistence type="predicted"/>
<feature type="transmembrane region" description="Helical" evidence="5">
    <location>
        <begin position="133"/>
        <end position="152"/>
    </location>
</feature>
<evidence type="ECO:0000256" key="1">
    <source>
        <dbReference type="ARBA" id="ARBA00004141"/>
    </source>
</evidence>
<dbReference type="PIRSF" id="PIRSF006060">
    <property type="entry name" value="AA_transporter"/>
    <property type="match status" value="1"/>
</dbReference>
<feature type="transmembrane region" description="Helical" evidence="5">
    <location>
        <begin position="407"/>
        <end position="426"/>
    </location>
</feature>
<feature type="domain" description="Amino acid permease/ SLC12A" evidence="6">
    <location>
        <begin position="19"/>
        <end position="366"/>
    </location>
</feature>
<dbReference type="PANTHER" id="PTHR42770:SF16">
    <property type="entry name" value="AMINO ACID PERMEASE"/>
    <property type="match status" value="1"/>
</dbReference>
<keyword evidence="4 5" id="KW-0472">Membrane</keyword>
<evidence type="ECO:0000259" key="6">
    <source>
        <dbReference type="Pfam" id="PF00324"/>
    </source>
</evidence>
<feature type="transmembrane region" description="Helical" evidence="5">
    <location>
        <begin position="65"/>
        <end position="92"/>
    </location>
</feature>
<reference evidence="7 8" key="1">
    <citation type="submission" date="2020-10" db="EMBL/GenBank/DDBJ databases">
        <title>Ca. Dormibacterota MAGs.</title>
        <authorList>
            <person name="Montgomery K."/>
        </authorList>
    </citation>
    <scope>NUCLEOTIDE SEQUENCE [LARGE SCALE GENOMIC DNA]</scope>
    <source>
        <strain evidence="7">SC8811_S16_3</strain>
    </source>
</reference>
<feature type="transmembrane region" description="Helical" evidence="5">
    <location>
        <begin position="172"/>
        <end position="193"/>
    </location>
</feature>
<organism evidence="7 8">
    <name type="scientific">Candidatus Dormiibacter inghamiae</name>
    <dbReference type="NCBI Taxonomy" id="3127013"/>
    <lineage>
        <taxon>Bacteria</taxon>
        <taxon>Bacillati</taxon>
        <taxon>Candidatus Dormiibacterota</taxon>
        <taxon>Candidatus Dormibacteria</taxon>
        <taxon>Candidatus Dormibacterales</taxon>
        <taxon>Candidatus Dormibacteraceae</taxon>
        <taxon>Candidatus Dormiibacter</taxon>
    </lineage>
</organism>
<feature type="transmembrane region" description="Helical" evidence="5">
    <location>
        <begin position="375"/>
        <end position="395"/>
    </location>
</feature>
<evidence type="ECO:0000313" key="7">
    <source>
        <dbReference type="EMBL" id="MBJ7603299.1"/>
    </source>
</evidence>
<name>A0A934KD73_9BACT</name>
<feature type="transmembrane region" description="Helical" evidence="5">
    <location>
        <begin position="340"/>
        <end position="363"/>
    </location>
</feature>
<dbReference type="RefSeq" id="WP_338179087.1">
    <property type="nucleotide sequence ID" value="NZ_JAEKNQ010000035.1"/>
</dbReference>
<keyword evidence="2 5" id="KW-0812">Transmembrane</keyword>
<dbReference type="Proteomes" id="UP000620075">
    <property type="component" value="Unassembled WGS sequence"/>
</dbReference>
<feature type="transmembrane region" description="Helical" evidence="5">
    <location>
        <begin position="205"/>
        <end position="226"/>
    </location>
</feature>
<keyword evidence="3 5" id="KW-1133">Transmembrane helix</keyword>
<feature type="transmembrane region" description="Helical" evidence="5">
    <location>
        <begin position="104"/>
        <end position="121"/>
    </location>
</feature>
<evidence type="ECO:0000256" key="3">
    <source>
        <dbReference type="ARBA" id="ARBA00022989"/>
    </source>
</evidence>
<dbReference type="InterPro" id="IPR004841">
    <property type="entry name" value="AA-permease/SLC12A_dom"/>
</dbReference>
<dbReference type="AlphaFoldDB" id="A0A934KD73"/>
<sequence length="465" mass="48763">MGPVLAVVLNAPAAGPSTGAALPLAFLIALIVILFVGNTVIQFARVLPSAGSFYTYASQGLGGGAGFFTGWIFFGAYTLLGPGLFGAVAAFAQDYVKNTFHADLPWWIFAFIFMAAVLLLSVRSVKASVQLDLTLLTVEVLVFLLLATIAIAKAGDGNTLSAFSPAAAAGGVSGVGLGVVFGILSFIGFDAAAVLGEESRNPRRLIPLAVGGSIVVVGIFYVYVMYGLTAGYHLNDAQSLAAFNKDATPFVTLARRDAPWLEQLVDLCAIAGLFSAFLALQNTTVRVLFSMGREGALPAVLGKVHPKFHSPYIAIYVLTAVTVIGGLAGGAWLGPGPTGLYGFTGAVGTVGVILVYILCNVALIRYFGNRPNRNLFLHVIAPILGTLGLIYPLWSTVAPGQAYPYNLVPYIVGLYLVVGIGAYFYLRQRAPEKLGAFGSVVADEPITKAEEGGMFDDRSAHTHVT</sequence>
<dbReference type="EMBL" id="JAEKNQ010000035">
    <property type="protein sequence ID" value="MBJ7603299.1"/>
    <property type="molecule type" value="Genomic_DNA"/>
</dbReference>
<dbReference type="Gene3D" id="1.20.1740.10">
    <property type="entry name" value="Amino acid/polyamine transporter I"/>
    <property type="match status" value="1"/>
</dbReference>
<feature type="transmembrane region" description="Helical" evidence="5">
    <location>
        <begin position="20"/>
        <end position="44"/>
    </location>
</feature>
<dbReference type="PANTHER" id="PTHR42770">
    <property type="entry name" value="AMINO ACID TRANSPORTER-RELATED"/>
    <property type="match status" value="1"/>
</dbReference>
<protein>
    <submittedName>
        <fullName evidence="7">APC family permease</fullName>
    </submittedName>
</protein>
<dbReference type="GO" id="GO:0016020">
    <property type="term" value="C:membrane"/>
    <property type="evidence" value="ECO:0007669"/>
    <property type="project" value="UniProtKB-SubCell"/>
</dbReference>
<dbReference type="GO" id="GO:0055085">
    <property type="term" value="P:transmembrane transport"/>
    <property type="evidence" value="ECO:0007669"/>
    <property type="project" value="InterPro"/>
</dbReference>
<feature type="transmembrane region" description="Helical" evidence="5">
    <location>
        <begin position="260"/>
        <end position="280"/>
    </location>
</feature>